<dbReference type="CDD" id="cd05560">
    <property type="entry name" value="Xcc1710_like"/>
    <property type="match status" value="1"/>
</dbReference>
<dbReference type="InterPro" id="IPR007523">
    <property type="entry name" value="NDUFAF3/AAMDC"/>
</dbReference>
<dbReference type="Gene3D" id="3.40.1230.10">
    <property type="entry name" value="MTH938-like"/>
    <property type="match status" value="1"/>
</dbReference>
<dbReference type="AlphaFoldDB" id="A0A370DC73"/>
<dbReference type="SUPFAM" id="SSF64076">
    <property type="entry name" value="MTH938-like"/>
    <property type="match status" value="1"/>
</dbReference>
<gene>
    <name evidence="1" type="ORF">DIZ79_18385</name>
</gene>
<dbReference type="Pfam" id="PF04430">
    <property type="entry name" value="DUF498"/>
    <property type="match status" value="1"/>
</dbReference>
<protein>
    <recommendedName>
        <fullName evidence="3">Xcc1710-like domain-containing protein</fullName>
    </recommendedName>
</protein>
<accession>A0A370DC73</accession>
<comment type="caution">
    <text evidence="1">The sequence shown here is derived from an EMBL/GenBank/DDBJ whole genome shotgun (WGS) entry which is preliminary data.</text>
</comment>
<dbReference type="Proteomes" id="UP000255508">
    <property type="component" value="Unassembled WGS sequence"/>
</dbReference>
<evidence type="ECO:0008006" key="3">
    <source>
        <dbReference type="Google" id="ProtNLM"/>
    </source>
</evidence>
<proteinExistence type="predicted"/>
<dbReference type="PANTHER" id="PTHR21192:SF2">
    <property type="entry name" value="NADH DEHYDROGENASE [UBIQUINONE] 1 ALPHA SUBCOMPLEX ASSEMBLY FACTOR 3"/>
    <property type="match status" value="1"/>
</dbReference>
<evidence type="ECO:0000313" key="1">
    <source>
        <dbReference type="EMBL" id="RDH81776.1"/>
    </source>
</evidence>
<name>A0A370DC73_9GAMM</name>
<dbReference type="InterPro" id="IPR036748">
    <property type="entry name" value="MTH938-like_sf"/>
</dbReference>
<dbReference type="EMBL" id="QFXD01000326">
    <property type="protein sequence ID" value="RDH81776.1"/>
    <property type="molecule type" value="Genomic_DNA"/>
</dbReference>
<dbReference type="PANTHER" id="PTHR21192">
    <property type="entry name" value="NUCLEAR PROTEIN E3-3"/>
    <property type="match status" value="1"/>
</dbReference>
<evidence type="ECO:0000313" key="2">
    <source>
        <dbReference type="Proteomes" id="UP000255508"/>
    </source>
</evidence>
<organism evidence="1 2">
    <name type="scientific">endosymbiont of Lamellibrachia luymesi</name>
    <dbReference type="NCBI Taxonomy" id="2200907"/>
    <lineage>
        <taxon>Bacteria</taxon>
        <taxon>Pseudomonadati</taxon>
        <taxon>Pseudomonadota</taxon>
        <taxon>Gammaproteobacteria</taxon>
        <taxon>sulfur-oxidizing symbionts</taxon>
    </lineage>
</organism>
<sequence>MKFTQDDQSQGYVIHAYDNGRVNINGKDYHDSLILLPRQIIEHWRPDSFDTLAREDFSEIATLQPELLLLGTGATHLFPHPSLLQPLAALGIGVESMTTAAACRTYNILMSEGRRVAAALLITN</sequence>
<reference evidence="1 2" key="1">
    <citation type="journal article" date="2018" name="ISME J.">
        <title>Endosymbiont genomes yield clues of tubeworm success.</title>
        <authorList>
            <person name="Li Y."/>
            <person name="Liles M.R."/>
            <person name="Halanych K.M."/>
        </authorList>
    </citation>
    <scope>NUCLEOTIDE SEQUENCE [LARGE SCALE GENOMIC DNA]</scope>
    <source>
        <strain evidence="1">A1422</strain>
    </source>
</reference>